<dbReference type="RefSeq" id="WP_152187916.1">
    <property type="nucleotide sequence ID" value="NZ_WFKJ01000003.1"/>
</dbReference>
<name>A0ABQ6VUX1_9BACT</name>
<feature type="transmembrane region" description="Helical" evidence="1">
    <location>
        <begin position="66"/>
        <end position="83"/>
    </location>
</feature>
<feature type="transmembrane region" description="Helical" evidence="1">
    <location>
        <begin position="193"/>
        <end position="209"/>
    </location>
</feature>
<sequence>MTRDLKLDSLKGFLIVLVVIGHIPFGSFNIERISIIKYFGQWFYIFHMPLFFAVSVLFIKTDYQWLFKRASLVLIPYLFWFFYGHKRMLLENPIEFMGGVLMGNWSTLNSILWFLPALFTLNLLFFLFKKSNKKIQVLFLIISLASFIYASEIAMLHYQIPFGFDVAIYLFLLVLTIKYIYENKERFIKINMYQILGLLIISSLLLFNFEPIKTHSQWYKIIDLAQFSVATTVIGYISFFILNISIFIFFIKIKSNQILEFIGNYSFPIFLLHLIILYKLPNLIKFDSNYTNFLFLLISTVLSILLPIVISKILMKTSDKFEYIGMVK</sequence>
<dbReference type="EMBL" id="WFKJ01000003">
    <property type="protein sequence ID" value="KAB7892658.1"/>
    <property type="molecule type" value="Genomic_DNA"/>
</dbReference>
<reference evidence="3 4" key="1">
    <citation type="submission" date="2019-10" db="EMBL/GenBank/DDBJ databases">
        <title>Poseidonibacter ostreae sp. nov., isolated from the gut of the Ostrea denselamellosa.</title>
        <authorList>
            <person name="Choi A."/>
        </authorList>
    </citation>
    <scope>NUCLEOTIDE SEQUENCE [LARGE SCALE GENOMIC DNA]</scope>
    <source>
        <strain evidence="3 4">SJOD-M-5</strain>
    </source>
</reference>
<keyword evidence="1" id="KW-0812">Transmembrane</keyword>
<feature type="transmembrane region" description="Helical" evidence="1">
    <location>
        <begin position="135"/>
        <end position="156"/>
    </location>
</feature>
<dbReference type="GO" id="GO:0016746">
    <property type="term" value="F:acyltransferase activity"/>
    <property type="evidence" value="ECO:0007669"/>
    <property type="project" value="UniProtKB-KW"/>
</dbReference>
<feature type="transmembrane region" description="Helical" evidence="1">
    <location>
        <begin position="12"/>
        <end position="30"/>
    </location>
</feature>
<protein>
    <submittedName>
        <fullName evidence="3">Acyltransferase family protein</fullName>
    </submittedName>
</protein>
<evidence type="ECO:0000313" key="3">
    <source>
        <dbReference type="EMBL" id="KAB7892658.1"/>
    </source>
</evidence>
<keyword evidence="4" id="KW-1185">Reference proteome</keyword>
<dbReference type="Pfam" id="PF01757">
    <property type="entry name" value="Acyl_transf_3"/>
    <property type="match status" value="1"/>
</dbReference>
<feature type="transmembrane region" description="Helical" evidence="1">
    <location>
        <begin position="229"/>
        <end position="251"/>
    </location>
</feature>
<feature type="domain" description="Acyltransferase 3" evidence="2">
    <location>
        <begin position="6"/>
        <end position="311"/>
    </location>
</feature>
<keyword evidence="1" id="KW-1133">Transmembrane helix</keyword>
<dbReference type="InterPro" id="IPR002656">
    <property type="entry name" value="Acyl_transf_3_dom"/>
</dbReference>
<feature type="transmembrane region" description="Helical" evidence="1">
    <location>
        <begin position="111"/>
        <end position="128"/>
    </location>
</feature>
<evidence type="ECO:0000313" key="4">
    <source>
        <dbReference type="Proteomes" id="UP000461010"/>
    </source>
</evidence>
<feature type="transmembrane region" description="Helical" evidence="1">
    <location>
        <begin position="42"/>
        <end position="59"/>
    </location>
</feature>
<dbReference type="PANTHER" id="PTHR37312">
    <property type="entry name" value="MEMBRANE-BOUND ACYLTRANSFERASE YKRP-RELATED"/>
    <property type="match status" value="1"/>
</dbReference>
<evidence type="ECO:0000256" key="1">
    <source>
        <dbReference type="SAM" id="Phobius"/>
    </source>
</evidence>
<dbReference type="PANTHER" id="PTHR37312:SF1">
    <property type="entry name" value="MEMBRANE-BOUND ACYLTRANSFERASE YKRP-RELATED"/>
    <property type="match status" value="1"/>
</dbReference>
<organism evidence="3 4">
    <name type="scientific">Poseidonibacter ostreae</name>
    <dbReference type="NCBI Taxonomy" id="2654171"/>
    <lineage>
        <taxon>Bacteria</taxon>
        <taxon>Pseudomonadati</taxon>
        <taxon>Campylobacterota</taxon>
        <taxon>Epsilonproteobacteria</taxon>
        <taxon>Campylobacterales</taxon>
        <taxon>Arcobacteraceae</taxon>
        <taxon>Poseidonibacter</taxon>
    </lineage>
</organism>
<dbReference type="InterPro" id="IPR052734">
    <property type="entry name" value="Nod_factor_acetyltransferase"/>
</dbReference>
<keyword evidence="3" id="KW-0808">Transferase</keyword>
<comment type="caution">
    <text evidence="3">The sequence shown here is derived from an EMBL/GenBank/DDBJ whole genome shotgun (WGS) entry which is preliminary data.</text>
</comment>
<gene>
    <name evidence="3" type="ORF">GBG18_02030</name>
</gene>
<feature type="transmembrane region" description="Helical" evidence="1">
    <location>
        <begin position="258"/>
        <end position="278"/>
    </location>
</feature>
<feature type="transmembrane region" description="Helical" evidence="1">
    <location>
        <begin position="290"/>
        <end position="310"/>
    </location>
</feature>
<keyword evidence="3" id="KW-0012">Acyltransferase</keyword>
<dbReference type="Proteomes" id="UP000461010">
    <property type="component" value="Unassembled WGS sequence"/>
</dbReference>
<keyword evidence="1" id="KW-0472">Membrane</keyword>
<accession>A0ABQ6VUX1</accession>
<feature type="transmembrane region" description="Helical" evidence="1">
    <location>
        <begin position="162"/>
        <end position="181"/>
    </location>
</feature>
<proteinExistence type="predicted"/>
<evidence type="ECO:0000259" key="2">
    <source>
        <dbReference type="Pfam" id="PF01757"/>
    </source>
</evidence>